<organism evidence="1">
    <name type="scientific">Arion vulgaris</name>
    <dbReference type="NCBI Taxonomy" id="1028688"/>
    <lineage>
        <taxon>Eukaryota</taxon>
        <taxon>Metazoa</taxon>
        <taxon>Spiralia</taxon>
        <taxon>Lophotrochozoa</taxon>
        <taxon>Mollusca</taxon>
        <taxon>Gastropoda</taxon>
        <taxon>Heterobranchia</taxon>
        <taxon>Euthyneura</taxon>
        <taxon>Panpulmonata</taxon>
        <taxon>Eupulmonata</taxon>
        <taxon>Stylommatophora</taxon>
        <taxon>Helicina</taxon>
        <taxon>Arionoidea</taxon>
        <taxon>Arionidae</taxon>
        <taxon>Arion</taxon>
    </lineage>
</organism>
<accession>A0A0B6Z0S6</accession>
<reference evidence="1" key="1">
    <citation type="submission" date="2014-12" db="EMBL/GenBank/DDBJ databases">
        <title>Insight into the proteome of Arion vulgaris.</title>
        <authorList>
            <person name="Aradska J."/>
            <person name="Bulat T."/>
            <person name="Smidak R."/>
            <person name="Sarate P."/>
            <person name="Gangsoo J."/>
            <person name="Sialana F."/>
            <person name="Bilban M."/>
            <person name="Lubec G."/>
        </authorList>
    </citation>
    <scope>NUCLEOTIDE SEQUENCE</scope>
    <source>
        <tissue evidence="1">Skin</tissue>
    </source>
</reference>
<sequence>METQSLIACGNIKQEPDWEGASSIDFDVSEMAAGVEQEQDCGTARNGETNMQLILEQIKAEPDDDSYTVRMETRDRGNDYMYPVTRNVNTPSTSHTFLEEGHILYCEKCQLKYEGDCPEHGPLIYIDNAE</sequence>
<name>A0A0B6Z0S6_9EUPU</name>
<proteinExistence type="predicted"/>
<dbReference type="EMBL" id="HACG01014651">
    <property type="protein sequence ID" value="CEK61516.1"/>
    <property type="molecule type" value="Transcribed_RNA"/>
</dbReference>
<dbReference type="AlphaFoldDB" id="A0A0B6Z0S6"/>
<feature type="non-terminal residue" evidence="1">
    <location>
        <position position="130"/>
    </location>
</feature>
<evidence type="ECO:0000313" key="1">
    <source>
        <dbReference type="EMBL" id="CEK61516.1"/>
    </source>
</evidence>
<protein>
    <submittedName>
        <fullName evidence="1">Uncharacterized protein</fullName>
    </submittedName>
</protein>
<gene>
    <name evidence="1" type="primary">ORF42483</name>
</gene>